<proteinExistence type="predicted"/>
<evidence type="ECO:0000313" key="3">
    <source>
        <dbReference type="Proteomes" id="UP000005237"/>
    </source>
</evidence>
<protein>
    <submittedName>
        <fullName evidence="2">Uncharacterized protein</fullName>
    </submittedName>
</protein>
<keyword evidence="3" id="KW-1185">Reference proteome</keyword>
<evidence type="ECO:0000256" key="1">
    <source>
        <dbReference type="SAM" id="Coils"/>
    </source>
</evidence>
<reference evidence="3" key="1">
    <citation type="submission" date="2010-08" db="EMBL/GenBank/DDBJ databases">
        <authorList>
            <consortium name="Caenorhabditis japonica Sequencing Consortium"/>
            <person name="Wilson R.K."/>
        </authorList>
    </citation>
    <scope>NUCLEOTIDE SEQUENCE [LARGE SCALE GENOMIC DNA]</scope>
    <source>
        <strain evidence="3">DF5081</strain>
    </source>
</reference>
<sequence>MEDNESEVMKVEMALDVMDGTRTSKTKGSELSVEERHVGVKQRGKLFKNFARFVDTADEVEKKVVENLLSVQSCTVRQREMIIGPIEEFRKELWERFAEIGRDKWPRSVLRLMRAQDLETVEELRELCERGSLEDRRSRKEGEENHQDELIWFNEEKERLEARIWECEAEKLRAEKLMRKAQRAVEEERKTAEELSRSLQKVSKELERLRKYGRTNQCFRCGGVGHVVRRRGQYRKWTQPRKQGKQRWLSRRKSWGREGDSRSIVDRSYQFCLQVVGND</sequence>
<name>A0A8R1EFQ5_CAEJA</name>
<accession>A0A8R1EFQ5</accession>
<dbReference type="AlphaFoldDB" id="A0A8R1EFQ5"/>
<evidence type="ECO:0000313" key="2">
    <source>
        <dbReference type="EnsemblMetazoa" id="CJA33949.1"/>
    </source>
</evidence>
<reference evidence="2" key="2">
    <citation type="submission" date="2022-06" db="UniProtKB">
        <authorList>
            <consortium name="EnsemblMetazoa"/>
        </authorList>
    </citation>
    <scope>IDENTIFICATION</scope>
    <source>
        <strain evidence="2">DF5081</strain>
    </source>
</reference>
<organism evidence="2 3">
    <name type="scientific">Caenorhabditis japonica</name>
    <dbReference type="NCBI Taxonomy" id="281687"/>
    <lineage>
        <taxon>Eukaryota</taxon>
        <taxon>Metazoa</taxon>
        <taxon>Ecdysozoa</taxon>
        <taxon>Nematoda</taxon>
        <taxon>Chromadorea</taxon>
        <taxon>Rhabditida</taxon>
        <taxon>Rhabditina</taxon>
        <taxon>Rhabditomorpha</taxon>
        <taxon>Rhabditoidea</taxon>
        <taxon>Rhabditidae</taxon>
        <taxon>Peloderinae</taxon>
        <taxon>Caenorhabditis</taxon>
    </lineage>
</organism>
<dbReference type="EnsemblMetazoa" id="CJA33949.1">
    <property type="protein sequence ID" value="CJA33949.1"/>
    <property type="gene ID" value="WBGene00209796"/>
</dbReference>
<keyword evidence="1" id="KW-0175">Coiled coil</keyword>
<dbReference type="Proteomes" id="UP000005237">
    <property type="component" value="Unassembled WGS sequence"/>
</dbReference>
<feature type="coiled-coil region" evidence="1">
    <location>
        <begin position="143"/>
        <end position="212"/>
    </location>
</feature>